<accession>A0A4Z0LBX2</accession>
<organism evidence="1 2">
    <name type="scientific">Flavobacterium humi</name>
    <dbReference type="NCBI Taxonomy" id="2562683"/>
    <lineage>
        <taxon>Bacteria</taxon>
        <taxon>Pseudomonadati</taxon>
        <taxon>Bacteroidota</taxon>
        <taxon>Flavobacteriia</taxon>
        <taxon>Flavobacteriales</taxon>
        <taxon>Flavobacteriaceae</taxon>
        <taxon>Flavobacterium</taxon>
    </lineage>
</organism>
<dbReference type="OrthoDB" id="1367991at2"/>
<dbReference type="Proteomes" id="UP000297407">
    <property type="component" value="Unassembled WGS sequence"/>
</dbReference>
<sequence length="131" mass="14700">MRVIVFLAYLFIHLLGGGDYTHAGTSHPPVNHSFTQDLTQKGQASFTDTNHISTIIEDGDLDLDEEGLNGTNVKTGGSSKFAEARFCLLHNCYITGSRPYTVHRSQRQLTIFTPFCGYSSPIYFRQRVLRI</sequence>
<dbReference type="EMBL" id="SRLH01000001">
    <property type="protein sequence ID" value="TGD59368.1"/>
    <property type="molecule type" value="Genomic_DNA"/>
</dbReference>
<evidence type="ECO:0000313" key="2">
    <source>
        <dbReference type="Proteomes" id="UP000297407"/>
    </source>
</evidence>
<protein>
    <submittedName>
        <fullName evidence="1">Uncharacterized protein</fullName>
    </submittedName>
</protein>
<proteinExistence type="predicted"/>
<reference evidence="1 2" key="1">
    <citation type="submission" date="2019-04" db="EMBL/GenBank/DDBJ databases">
        <title>Flavobacterium sp. strain DS2-A Genome sequencing and assembly.</title>
        <authorList>
            <person name="Kim I."/>
        </authorList>
    </citation>
    <scope>NUCLEOTIDE SEQUENCE [LARGE SCALE GENOMIC DNA]</scope>
    <source>
        <strain evidence="1 2">DS2-A</strain>
    </source>
</reference>
<evidence type="ECO:0000313" key="1">
    <source>
        <dbReference type="EMBL" id="TGD59368.1"/>
    </source>
</evidence>
<name>A0A4Z0LBX2_9FLAO</name>
<gene>
    <name evidence="1" type="ORF">E4635_00065</name>
</gene>
<keyword evidence="2" id="KW-1185">Reference proteome</keyword>
<comment type="caution">
    <text evidence="1">The sequence shown here is derived from an EMBL/GenBank/DDBJ whole genome shotgun (WGS) entry which is preliminary data.</text>
</comment>
<dbReference type="RefSeq" id="WP_135524574.1">
    <property type="nucleotide sequence ID" value="NZ_SRLH01000001.1"/>
</dbReference>
<dbReference type="AlphaFoldDB" id="A0A4Z0LBX2"/>